<protein>
    <recommendedName>
        <fullName evidence="7">UDP-glucose 6-dehydrogenase</fullName>
    </recommendedName>
</protein>
<dbReference type="PIRSF" id="PIRSF000124">
    <property type="entry name" value="UDPglc_GDPman_dh"/>
    <property type="match status" value="1"/>
</dbReference>
<evidence type="ECO:0000259" key="4">
    <source>
        <dbReference type="Pfam" id="PF03721"/>
    </source>
</evidence>
<dbReference type="InterPro" id="IPR017476">
    <property type="entry name" value="UDP-Glc/GDP-Man"/>
</dbReference>
<sequence length="374" mass="41872">MKIGLIGAGRLGLCLALLMEKAGYSVIASDIRQDYITGLQNKNIITTEPQVSKYLAESSNIEFTTDNIEVIEKSDIIFTLVLTPSLEDGSYDVNNVDDVVSDILKYGWDKDLSDKSLVIGCTTNPGDCDFFQDRLSVTGMSVFYNPEFIAQGSVIRDLQNADMVLLGGDGKHKGNLINLYKKIQHGYKEPSIHLMSTKAAEITKIAVNCFLTTKISYANMIGQVLANSNLYDEIETVLSSIGSDSRIGNKYMNFGFGFGGPCFPRDNRAFASYAKQVGVQHNIGSTTDNFNKGHLLFLKHYYINQNKDRLPFCFHSIAYKPGTDILTESQQYQLCLEFLDLGYKVYVLDDLLKGKCDDRIVFEEPKEFVYRIDI</sequence>
<dbReference type="InterPro" id="IPR028359">
    <property type="entry name" value="UDP_ManNAc/GlcNAc_DH"/>
</dbReference>
<dbReference type="SUPFAM" id="SSF48179">
    <property type="entry name" value="6-phosphogluconate dehydrogenase C-terminal domain-like"/>
    <property type="match status" value="1"/>
</dbReference>
<dbReference type="Pfam" id="PF03721">
    <property type="entry name" value="UDPG_MGDP_dh_N"/>
    <property type="match status" value="1"/>
</dbReference>
<dbReference type="RefSeq" id="YP_009213692.1">
    <property type="nucleotide sequence ID" value="NC_028955.1"/>
</dbReference>
<feature type="domain" description="UDP-glucose/GDP-mannose dehydrogenase dimerisation" evidence="3">
    <location>
        <begin position="199"/>
        <end position="292"/>
    </location>
</feature>
<keyword evidence="6" id="KW-1185">Reference proteome</keyword>
<evidence type="ECO:0000259" key="3">
    <source>
        <dbReference type="Pfam" id="PF00984"/>
    </source>
</evidence>
<organism evidence="5 6">
    <name type="scientific">Prochlorococcus phage P-TIM68</name>
    <dbReference type="NCBI Taxonomy" id="1542477"/>
    <lineage>
        <taxon>Viruses</taxon>
        <taxon>Duplodnaviria</taxon>
        <taxon>Heunggongvirae</taxon>
        <taxon>Uroviricota</taxon>
        <taxon>Caudoviricetes</taxon>
        <taxon>Pantevenvirales</taxon>
        <taxon>Kyanoviridae</taxon>
        <taxon>Haifavirus</taxon>
        <taxon>Haifavirus tim68</taxon>
    </lineage>
</organism>
<feature type="domain" description="UDP-glucose/GDP-mannose dehydrogenase N-terminal" evidence="4">
    <location>
        <begin position="1"/>
        <end position="175"/>
    </location>
</feature>
<dbReference type="GO" id="GO:0016628">
    <property type="term" value="F:oxidoreductase activity, acting on the CH-CH group of donors, NAD or NADP as acceptor"/>
    <property type="evidence" value="ECO:0007669"/>
    <property type="project" value="InterPro"/>
</dbReference>
<evidence type="ECO:0000313" key="5">
    <source>
        <dbReference type="EMBL" id="AIR93517.1"/>
    </source>
</evidence>
<dbReference type="OrthoDB" id="27298at10239"/>
<evidence type="ECO:0000256" key="1">
    <source>
        <dbReference type="ARBA" id="ARBA00006601"/>
    </source>
</evidence>
<evidence type="ECO:0008006" key="7">
    <source>
        <dbReference type="Google" id="ProtNLM"/>
    </source>
</evidence>
<name>A0A0K0KW09_9CAUD</name>
<accession>A0A0K0KW09</accession>
<dbReference type="SUPFAM" id="SSF51735">
    <property type="entry name" value="NAD(P)-binding Rossmann-fold domains"/>
    <property type="match status" value="1"/>
</dbReference>
<dbReference type="GeneID" id="26640236"/>
<dbReference type="NCBIfam" id="TIGR03026">
    <property type="entry name" value="NDP-sugDHase"/>
    <property type="match status" value="1"/>
</dbReference>
<dbReference type="Gene3D" id="1.20.5.100">
    <property type="entry name" value="Cytochrome c1, transmembrane anchor, C-terminal"/>
    <property type="match status" value="1"/>
</dbReference>
<comment type="similarity">
    <text evidence="1 2">Belongs to the UDP-glucose/GDP-mannose dehydrogenase family.</text>
</comment>
<dbReference type="Proteomes" id="UP000207741">
    <property type="component" value="Segment"/>
</dbReference>
<dbReference type="GO" id="GO:0016616">
    <property type="term" value="F:oxidoreductase activity, acting on the CH-OH group of donors, NAD or NADP as acceptor"/>
    <property type="evidence" value="ECO:0007669"/>
    <property type="project" value="InterPro"/>
</dbReference>
<reference evidence="6" key="1">
    <citation type="submission" date="2014-08" db="EMBL/GenBank/DDBJ databases">
        <authorList>
            <person name="Edwards T."/>
        </authorList>
    </citation>
    <scope>NUCLEOTIDE SEQUENCE [LARGE SCALE GENOMIC DNA]</scope>
</reference>
<proteinExistence type="inferred from homology"/>
<evidence type="ECO:0000256" key="2">
    <source>
        <dbReference type="PIRNR" id="PIRNR000124"/>
    </source>
</evidence>
<dbReference type="PANTHER" id="PTHR43750:SF3">
    <property type="entry name" value="UDP-GLUCOSE 6-DEHYDROGENASE TUAD"/>
    <property type="match status" value="1"/>
</dbReference>
<dbReference type="Gene3D" id="3.40.50.720">
    <property type="entry name" value="NAD(P)-binding Rossmann-like Domain"/>
    <property type="match status" value="2"/>
</dbReference>
<dbReference type="InterPro" id="IPR036291">
    <property type="entry name" value="NAD(P)-bd_dom_sf"/>
</dbReference>
<dbReference type="GO" id="GO:0051287">
    <property type="term" value="F:NAD binding"/>
    <property type="evidence" value="ECO:0007669"/>
    <property type="project" value="InterPro"/>
</dbReference>
<dbReference type="GO" id="GO:0000271">
    <property type="term" value="P:polysaccharide biosynthetic process"/>
    <property type="evidence" value="ECO:0007669"/>
    <property type="project" value="InterPro"/>
</dbReference>
<dbReference type="InterPro" id="IPR014026">
    <property type="entry name" value="UDP-Glc/GDP-Man_DH_dimer"/>
</dbReference>
<dbReference type="PIRSF" id="PIRSF500136">
    <property type="entry name" value="UDP_ManNAc_DH"/>
    <property type="match status" value="1"/>
</dbReference>
<dbReference type="Pfam" id="PF00984">
    <property type="entry name" value="UDPG_MGDP_dh"/>
    <property type="match status" value="1"/>
</dbReference>
<dbReference type="EMBL" id="KM359505">
    <property type="protein sequence ID" value="AIR93517.1"/>
    <property type="molecule type" value="Genomic_DNA"/>
</dbReference>
<dbReference type="PANTHER" id="PTHR43750">
    <property type="entry name" value="UDP-GLUCOSE 6-DEHYDROGENASE TUAD"/>
    <property type="match status" value="1"/>
</dbReference>
<dbReference type="InterPro" id="IPR008927">
    <property type="entry name" value="6-PGluconate_DH-like_C_sf"/>
</dbReference>
<dbReference type="KEGG" id="vg:26640236"/>
<evidence type="ECO:0000313" key="6">
    <source>
        <dbReference type="Proteomes" id="UP000207741"/>
    </source>
</evidence>
<dbReference type="InterPro" id="IPR001732">
    <property type="entry name" value="UDP-Glc/GDP-Man_DH_N"/>
</dbReference>